<gene>
    <name evidence="6" type="ORF">GO986_06860</name>
</gene>
<dbReference type="Pfam" id="PF04055">
    <property type="entry name" value="Radical_SAM"/>
    <property type="match status" value="1"/>
</dbReference>
<dbReference type="SUPFAM" id="SSF102114">
    <property type="entry name" value="Radical SAM enzymes"/>
    <property type="match status" value="1"/>
</dbReference>
<evidence type="ECO:0000313" key="6">
    <source>
        <dbReference type="EMBL" id="MVN86483.1"/>
    </source>
</evidence>
<dbReference type="GO" id="GO:0003824">
    <property type="term" value="F:catalytic activity"/>
    <property type="evidence" value="ECO:0007669"/>
    <property type="project" value="InterPro"/>
</dbReference>
<name>A0A7C9M7S6_9DEIO</name>
<keyword evidence="7" id="KW-1185">Reference proteome</keyword>
<keyword evidence="2" id="KW-0479">Metal-binding</keyword>
<dbReference type="InterPro" id="IPR007197">
    <property type="entry name" value="rSAM"/>
</dbReference>
<keyword evidence="3" id="KW-0408">Iron</keyword>
<sequence>MLPAWRFRSEGGQLTAFCTATGARLSTGLTPARLRAPELLDVKLTDVCSVGCAFCYQDSRPGRRHARLEDVAQIAAEAGRAGVFEVALGGGEVSEYPDFLAALHLFRAAGVVPNFTTRRLRWLAQLWPQVRDLVGGVAVSVARAAEVRLLGSLILTSERRSGQLVAQVVMGTVQPEELRSLVREAGAAGIRVTLLGFKDVGRGQTFQPLSYDWWLADLADYVRHTPVSIDTALAAECPADLAALLLPGSYHTEEGRFSAYVDAVAMTLAPSSYHSGPVVPFDADWLQHFAAPGFVQGPVTPPARGRVRLGFATNSSSSHSLVLLREPVADDPADPVEWEEAFATKYGEFTAASLEARRYYLAAALMMAREQLFSRQTEAEAQALIRHLCDLPEGAPLSAEGIDHQSALWFKPNPAGAGPHPHQFERVRTVLLAPSVSIFGRSDMGGDEDEPRWAAVDVELDAADFMYMLSLDEAEHPLPPRPPQLSEPLYLLGLVRGQHFLAVVQRALAAGLSWAEVRAALLQGSEEDEEQGPDHAALFLKVLAAAGLHPPDFLLTQSDRDRVTGCRQWFSLVLKAPPEDLDQFIARLERLWAEAPAFSRTVLDYATSNLGFSRFDRTQFGKLIRALQQGGRFVTAVGPEQFGIYLRIADYLKRL</sequence>
<keyword evidence="1" id="KW-0949">S-adenosyl-L-methionine</keyword>
<protein>
    <submittedName>
        <fullName evidence="6">Radical SAM protein</fullName>
    </submittedName>
</protein>
<accession>A0A7C9M7S6</accession>
<evidence type="ECO:0000256" key="1">
    <source>
        <dbReference type="ARBA" id="ARBA00022691"/>
    </source>
</evidence>
<dbReference type="Gene3D" id="3.20.20.70">
    <property type="entry name" value="Aldolase class I"/>
    <property type="match status" value="1"/>
</dbReference>
<dbReference type="InterPro" id="IPR058240">
    <property type="entry name" value="rSAM_sf"/>
</dbReference>
<proteinExistence type="predicted"/>
<dbReference type="RefSeq" id="WP_157458550.1">
    <property type="nucleotide sequence ID" value="NZ_WQLB01000007.1"/>
</dbReference>
<evidence type="ECO:0000256" key="2">
    <source>
        <dbReference type="ARBA" id="ARBA00022723"/>
    </source>
</evidence>
<evidence type="ECO:0000256" key="3">
    <source>
        <dbReference type="ARBA" id="ARBA00023004"/>
    </source>
</evidence>
<evidence type="ECO:0000256" key="4">
    <source>
        <dbReference type="ARBA" id="ARBA00023014"/>
    </source>
</evidence>
<evidence type="ECO:0000313" key="7">
    <source>
        <dbReference type="Proteomes" id="UP000483286"/>
    </source>
</evidence>
<keyword evidence="4" id="KW-0411">Iron-sulfur</keyword>
<evidence type="ECO:0000259" key="5">
    <source>
        <dbReference type="Pfam" id="PF04055"/>
    </source>
</evidence>
<dbReference type="CDD" id="cd01335">
    <property type="entry name" value="Radical_SAM"/>
    <property type="match status" value="1"/>
</dbReference>
<dbReference type="AlphaFoldDB" id="A0A7C9M7S6"/>
<dbReference type="EMBL" id="WQLB01000007">
    <property type="protein sequence ID" value="MVN86483.1"/>
    <property type="molecule type" value="Genomic_DNA"/>
</dbReference>
<dbReference type="Proteomes" id="UP000483286">
    <property type="component" value="Unassembled WGS sequence"/>
</dbReference>
<dbReference type="GO" id="GO:0046872">
    <property type="term" value="F:metal ion binding"/>
    <property type="evidence" value="ECO:0007669"/>
    <property type="project" value="UniProtKB-KW"/>
</dbReference>
<organism evidence="6 7">
    <name type="scientific">Deinococcus arboris</name>
    <dbReference type="NCBI Taxonomy" id="2682977"/>
    <lineage>
        <taxon>Bacteria</taxon>
        <taxon>Thermotogati</taxon>
        <taxon>Deinococcota</taxon>
        <taxon>Deinococci</taxon>
        <taxon>Deinococcales</taxon>
        <taxon>Deinococcaceae</taxon>
        <taxon>Deinococcus</taxon>
    </lineage>
</organism>
<comment type="caution">
    <text evidence="6">The sequence shown here is derived from an EMBL/GenBank/DDBJ whole genome shotgun (WGS) entry which is preliminary data.</text>
</comment>
<dbReference type="GO" id="GO:0051536">
    <property type="term" value="F:iron-sulfur cluster binding"/>
    <property type="evidence" value="ECO:0007669"/>
    <property type="project" value="UniProtKB-KW"/>
</dbReference>
<feature type="domain" description="Radical SAM core" evidence="5">
    <location>
        <begin position="43"/>
        <end position="109"/>
    </location>
</feature>
<dbReference type="SFLD" id="SFLDS00029">
    <property type="entry name" value="Radical_SAM"/>
    <property type="match status" value="1"/>
</dbReference>
<dbReference type="InterPro" id="IPR013785">
    <property type="entry name" value="Aldolase_TIM"/>
</dbReference>
<reference evidence="6 7" key="1">
    <citation type="submission" date="2019-12" db="EMBL/GenBank/DDBJ databases">
        <title>Deinococcus sp. HMF7620 Genome sequencing and assembly.</title>
        <authorList>
            <person name="Kang H."/>
            <person name="Kim H."/>
            <person name="Joh K."/>
        </authorList>
    </citation>
    <scope>NUCLEOTIDE SEQUENCE [LARGE SCALE GENOMIC DNA]</scope>
    <source>
        <strain evidence="6 7">HMF7620</strain>
    </source>
</reference>